<comment type="caution">
    <text evidence="5">The sequence shown here is derived from an EMBL/GenBank/DDBJ whole genome shotgun (WGS) entry which is preliminary data.</text>
</comment>
<gene>
    <name evidence="5" type="ORF">RFI_37128</name>
</gene>
<dbReference type="Pfam" id="PF00400">
    <property type="entry name" value="WD40"/>
    <property type="match status" value="5"/>
</dbReference>
<keyword evidence="1 3" id="KW-0853">WD repeat</keyword>
<dbReference type="InterPro" id="IPR036322">
    <property type="entry name" value="WD40_repeat_dom_sf"/>
</dbReference>
<dbReference type="SMART" id="SM00320">
    <property type="entry name" value="WD40"/>
    <property type="match status" value="5"/>
</dbReference>
<feature type="transmembrane region" description="Helical" evidence="4">
    <location>
        <begin position="318"/>
        <end position="338"/>
    </location>
</feature>
<dbReference type="PANTHER" id="PTHR22847">
    <property type="entry name" value="WD40 REPEAT PROTEIN"/>
    <property type="match status" value="1"/>
</dbReference>
<organism evidence="5 6">
    <name type="scientific">Reticulomyxa filosa</name>
    <dbReference type="NCBI Taxonomy" id="46433"/>
    <lineage>
        <taxon>Eukaryota</taxon>
        <taxon>Sar</taxon>
        <taxon>Rhizaria</taxon>
        <taxon>Retaria</taxon>
        <taxon>Foraminifera</taxon>
        <taxon>Monothalamids</taxon>
        <taxon>Reticulomyxidae</taxon>
        <taxon>Reticulomyxa</taxon>
    </lineage>
</organism>
<dbReference type="PROSITE" id="PS50082">
    <property type="entry name" value="WD_REPEATS_2"/>
    <property type="match status" value="3"/>
</dbReference>
<evidence type="ECO:0000256" key="1">
    <source>
        <dbReference type="ARBA" id="ARBA00022574"/>
    </source>
</evidence>
<keyword evidence="4" id="KW-1133">Transmembrane helix</keyword>
<keyword evidence="4" id="KW-0472">Membrane</keyword>
<feature type="repeat" description="WD" evidence="3">
    <location>
        <begin position="36"/>
        <end position="79"/>
    </location>
</feature>
<feature type="repeat" description="WD" evidence="3">
    <location>
        <begin position="91"/>
        <end position="134"/>
    </location>
</feature>
<evidence type="ECO:0000313" key="5">
    <source>
        <dbReference type="EMBL" id="ETO00319.1"/>
    </source>
</evidence>
<evidence type="ECO:0000256" key="2">
    <source>
        <dbReference type="ARBA" id="ARBA00022737"/>
    </source>
</evidence>
<keyword evidence="2" id="KW-0677">Repeat</keyword>
<keyword evidence="6" id="KW-1185">Reference proteome</keyword>
<dbReference type="EMBL" id="ASPP01041357">
    <property type="protein sequence ID" value="ETO00319.1"/>
    <property type="molecule type" value="Genomic_DNA"/>
</dbReference>
<evidence type="ECO:0000256" key="3">
    <source>
        <dbReference type="PROSITE-ProRule" id="PRU00221"/>
    </source>
</evidence>
<dbReference type="PROSITE" id="PS50294">
    <property type="entry name" value="WD_REPEATS_REGION"/>
    <property type="match status" value="1"/>
</dbReference>
<evidence type="ECO:0000256" key="4">
    <source>
        <dbReference type="SAM" id="Phobius"/>
    </source>
</evidence>
<dbReference type="PROSITE" id="PS00678">
    <property type="entry name" value="WD_REPEATS_1"/>
    <property type="match status" value="3"/>
</dbReference>
<dbReference type="InterPro" id="IPR015943">
    <property type="entry name" value="WD40/YVTN_repeat-like_dom_sf"/>
</dbReference>
<dbReference type="InterPro" id="IPR019775">
    <property type="entry name" value="WD40_repeat_CS"/>
</dbReference>
<dbReference type="InterPro" id="IPR001680">
    <property type="entry name" value="WD40_rpt"/>
</dbReference>
<dbReference type="Proteomes" id="UP000023152">
    <property type="component" value="Unassembled WGS sequence"/>
</dbReference>
<dbReference type="PRINTS" id="PR00320">
    <property type="entry name" value="GPROTEINBRPT"/>
</dbReference>
<dbReference type="PANTHER" id="PTHR22847:SF637">
    <property type="entry name" value="WD REPEAT DOMAIN 5B"/>
    <property type="match status" value="1"/>
</dbReference>
<proteinExistence type="predicted"/>
<dbReference type="SUPFAM" id="SSF50978">
    <property type="entry name" value="WD40 repeat-like"/>
    <property type="match status" value="1"/>
</dbReference>
<name>X6LFI0_RETFI</name>
<dbReference type="InterPro" id="IPR020472">
    <property type="entry name" value="WD40_PAC1"/>
</dbReference>
<dbReference type="AlphaFoldDB" id="X6LFI0"/>
<dbReference type="GO" id="GO:1990234">
    <property type="term" value="C:transferase complex"/>
    <property type="evidence" value="ECO:0007669"/>
    <property type="project" value="UniProtKB-ARBA"/>
</dbReference>
<sequence length="358" mass="40510">MFKEEKLNERKKADEKENRTDTVVCNTYNPSVVKTVSRHEGTVWSMEFLSYDGKYFIGSGSGDNKVCLWDLMNPRPMKTFCGHDDVPFKKLIGHSDCVMEIHVSPFNKGEQLCSASWDGTIRLWNLKTDEQKTVCNTTSSFWTVQFSPLQNDIDTANGTGYTICAGSYNGTIHLWDIEKTKELNTFKKNNGVIRSVQYSPFHFSAGGFTGGNTICSGSQDRKVCLWDTRTQQESIFFEGHTDDVYCVKFLSSQSAYSKSITKSNDQTKQNVIINSNVICSGSSDNTIRFWDVRNNKQLHAAESNFGDNGVISLQFQNLTLFLLPHAILTTTTLFYVLGQIMEQSTYGRKYISKKKQIS</sequence>
<feature type="repeat" description="WD" evidence="3">
    <location>
        <begin position="274"/>
        <end position="300"/>
    </location>
</feature>
<keyword evidence="4" id="KW-0812">Transmembrane</keyword>
<evidence type="ECO:0000313" key="6">
    <source>
        <dbReference type="Proteomes" id="UP000023152"/>
    </source>
</evidence>
<accession>X6LFI0</accession>
<reference evidence="5 6" key="1">
    <citation type="journal article" date="2013" name="Curr. Biol.">
        <title>The Genome of the Foraminiferan Reticulomyxa filosa.</title>
        <authorList>
            <person name="Glockner G."/>
            <person name="Hulsmann N."/>
            <person name="Schleicher M."/>
            <person name="Noegel A.A."/>
            <person name="Eichinger L."/>
            <person name="Gallinger C."/>
            <person name="Pawlowski J."/>
            <person name="Sierra R."/>
            <person name="Euteneuer U."/>
            <person name="Pillet L."/>
            <person name="Moustafa A."/>
            <person name="Platzer M."/>
            <person name="Groth M."/>
            <person name="Szafranski K."/>
            <person name="Schliwa M."/>
        </authorList>
    </citation>
    <scope>NUCLEOTIDE SEQUENCE [LARGE SCALE GENOMIC DNA]</scope>
</reference>
<dbReference type="Gene3D" id="2.130.10.10">
    <property type="entry name" value="YVTN repeat-like/Quinoprotein amine dehydrogenase"/>
    <property type="match status" value="2"/>
</dbReference>
<protein>
    <submittedName>
        <fullName evidence="5">WD repeat-containing protein</fullName>
    </submittedName>
</protein>